<dbReference type="RefSeq" id="WP_137615702.1">
    <property type="nucleotide sequence ID" value="NZ_BJDI01000003.1"/>
</dbReference>
<evidence type="ECO:0008006" key="3">
    <source>
        <dbReference type="Google" id="ProtNLM"/>
    </source>
</evidence>
<reference evidence="2" key="1">
    <citation type="journal article" date="2019" name="Int. J. Syst. Evol. Microbiol.">
        <title>The Global Catalogue of Microorganisms (GCM) 10K type strain sequencing project: providing services to taxonomists for standard genome sequencing and annotation.</title>
        <authorList>
            <consortium name="The Broad Institute Genomics Platform"/>
            <consortium name="The Broad Institute Genome Sequencing Center for Infectious Disease"/>
            <person name="Wu L."/>
            <person name="Ma J."/>
        </authorList>
    </citation>
    <scope>NUCLEOTIDE SEQUENCE [LARGE SCALE GENOMIC DNA]</scope>
    <source>
        <strain evidence="2">CCM 8930</strain>
    </source>
</reference>
<sequence length="75" mass="8336">MNLKMSLLNQQSGFIMAETMVALVLLSAGVSLGIGTETMMVQHDRAQVRRIKQARKAYEQARLSQFNLRPLSADA</sequence>
<dbReference type="EMBL" id="JBHSSE010000018">
    <property type="protein sequence ID" value="MFC6201887.1"/>
    <property type="molecule type" value="Genomic_DNA"/>
</dbReference>
<dbReference type="Proteomes" id="UP001596171">
    <property type="component" value="Unassembled WGS sequence"/>
</dbReference>
<proteinExistence type="predicted"/>
<evidence type="ECO:0000313" key="1">
    <source>
        <dbReference type="EMBL" id="MFC6201887.1"/>
    </source>
</evidence>
<accession>A0ABW1SK22</accession>
<evidence type="ECO:0000313" key="2">
    <source>
        <dbReference type="Proteomes" id="UP001596171"/>
    </source>
</evidence>
<name>A0ABW1SK22_9LACO</name>
<protein>
    <recommendedName>
        <fullName evidence="3">Type II secretion system protein</fullName>
    </recommendedName>
</protein>
<organism evidence="1 2">
    <name type="scientific">Lactiplantibacillus nangangensis</name>
    <dbReference type="NCBI Taxonomy" id="2559917"/>
    <lineage>
        <taxon>Bacteria</taxon>
        <taxon>Bacillati</taxon>
        <taxon>Bacillota</taxon>
        <taxon>Bacilli</taxon>
        <taxon>Lactobacillales</taxon>
        <taxon>Lactobacillaceae</taxon>
        <taxon>Lactiplantibacillus</taxon>
    </lineage>
</organism>
<keyword evidence="2" id="KW-1185">Reference proteome</keyword>
<comment type="caution">
    <text evidence="1">The sequence shown here is derived from an EMBL/GenBank/DDBJ whole genome shotgun (WGS) entry which is preliminary data.</text>
</comment>
<gene>
    <name evidence="1" type="ORF">ACFP1L_08405</name>
</gene>